<proteinExistence type="predicted"/>
<reference evidence="1 2" key="1">
    <citation type="submission" date="2020-08" db="EMBL/GenBank/DDBJ databases">
        <title>Sphingobacterium sp. DN00404 isolated from aquaculture water.</title>
        <authorList>
            <person name="Zhang M."/>
        </authorList>
    </citation>
    <scope>NUCLEOTIDE SEQUENCE [LARGE SCALE GENOMIC DNA]</scope>
    <source>
        <strain evidence="1 2">KCTC 42746</strain>
    </source>
</reference>
<evidence type="ECO:0000313" key="1">
    <source>
        <dbReference type="EMBL" id="MBD1422644.1"/>
    </source>
</evidence>
<keyword evidence="2" id="KW-1185">Reference proteome</keyword>
<dbReference type="EMBL" id="JACNYL010000003">
    <property type="protein sequence ID" value="MBD1422644.1"/>
    <property type="molecule type" value="Genomic_DNA"/>
</dbReference>
<name>A0ABR7XUB2_9SPHI</name>
<protein>
    <submittedName>
        <fullName evidence="1">Uncharacterized protein</fullName>
    </submittedName>
</protein>
<accession>A0ABR7XUB2</accession>
<evidence type="ECO:0000313" key="2">
    <source>
        <dbReference type="Proteomes" id="UP000651112"/>
    </source>
</evidence>
<dbReference type="Proteomes" id="UP000651112">
    <property type="component" value="Unassembled WGS sequence"/>
</dbReference>
<dbReference type="RefSeq" id="WP_190314352.1">
    <property type="nucleotide sequence ID" value="NZ_JACNYL010000003.1"/>
</dbReference>
<comment type="caution">
    <text evidence="1">The sequence shown here is derived from an EMBL/GenBank/DDBJ whole genome shotgun (WGS) entry which is preliminary data.</text>
</comment>
<sequence>MKRYQYKDLTIEILDEKDYRLGSADNSFFYKKQYFGIDTQEYPTSKHGIKVWRDDQVIDSCIIIGSGGATGVHQNSSLLDDEHLLICCCDTIFCVTLPYLNLEWKTQVDPATCFQVFKLRDDYVVHGELQIVRIDKKGIIKWEFSGADIFVSGDNKEEFKIENDGILLTDFSNTKYKIGFDGRLISDTYGKL</sequence>
<gene>
    <name evidence="1" type="ORF">H8B21_13790</name>
</gene>
<organism evidence="1 2">
    <name type="scientific">Sphingobacterium chuzhouense</name>
    <dbReference type="NCBI Taxonomy" id="1742264"/>
    <lineage>
        <taxon>Bacteria</taxon>
        <taxon>Pseudomonadati</taxon>
        <taxon>Bacteroidota</taxon>
        <taxon>Sphingobacteriia</taxon>
        <taxon>Sphingobacteriales</taxon>
        <taxon>Sphingobacteriaceae</taxon>
        <taxon>Sphingobacterium</taxon>
    </lineage>
</organism>